<evidence type="ECO:0000313" key="2">
    <source>
        <dbReference type="EMBL" id="KAG0142432.1"/>
    </source>
</evidence>
<sequence length="179" mass="20189">MVAHSLIPKGISSERNHKDRNHKSISDTPKIWGSSHMLPPLKPYSHLFEVQDHKDAINDIPPCKVPRTFHSSDSPDTGFLTSCVQGVESGIRLPMKTASESHIEHSLLRKPLSKESSEKFFLGHSNDSKMDFLRNVIQSHHTSPGSKQIAVIHIRNREIQKLNDICVSVATYYVINQSF</sequence>
<protein>
    <submittedName>
        <fullName evidence="2">Uncharacterized protein</fullName>
    </submittedName>
</protein>
<evidence type="ECO:0000313" key="3">
    <source>
        <dbReference type="Proteomes" id="UP000886653"/>
    </source>
</evidence>
<dbReference type="AlphaFoldDB" id="A0A9P6T7V0"/>
<reference evidence="2" key="1">
    <citation type="submission" date="2013-11" db="EMBL/GenBank/DDBJ databases">
        <title>Genome sequence of the fusiform rust pathogen reveals effectors for host alternation and coevolution with pine.</title>
        <authorList>
            <consortium name="DOE Joint Genome Institute"/>
            <person name="Smith K."/>
            <person name="Pendleton A."/>
            <person name="Kubisiak T."/>
            <person name="Anderson C."/>
            <person name="Salamov A."/>
            <person name="Aerts A."/>
            <person name="Riley R."/>
            <person name="Clum A."/>
            <person name="Lindquist E."/>
            <person name="Ence D."/>
            <person name="Campbell M."/>
            <person name="Kronenberg Z."/>
            <person name="Feau N."/>
            <person name="Dhillon B."/>
            <person name="Hamelin R."/>
            <person name="Burleigh J."/>
            <person name="Smith J."/>
            <person name="Yandell M."/>
            <person name="Nelson C."/>
            <person name="Grigoriev I."/>
            <person name="Davis J."/>
        </authorList>
    </citation>
    <scope>NUCLEOTIDE SEQUENCE</scope>
    <source>
        <strain evidence="2">G11</strain>
    </source>
</reference>
<dbReference type="Proteomes" id="UP000886653">
    <property type="component" value="Unassembled WGS sequence"/>
</dbReference>
<keyword evidence="3" id="KW-1185">Reference proteome</keyword>
<evidence type="ECO:0000256" key="1">
    <source>
        <dbReference type="SAM" id="MobiDB-lite"/>
    </source>
</evidence>
<dbReference type="EMBL" id="MU167348">
    <property type="protein sequence ID" value="KAG0142432.1"/>
    <property type="molecule type" value="Genomic_DNA"/>
</dbReference>
<accession>A0A9P6T7V0</accession>
<proteinExistence type="predicted"/>
<feature type="compositionally biased region" description="Basic and acidic residues" evidence="1">
    <location>
        <begin position="12"/>
        <end position="25"/>
    </location>
</feature>
<organism evidence="2 3">
    <name type="scientific">Cronartium quercuum f. sp. fusiforme G11</name>
    <dbReference type="NCBI Taxonomy" id="708437"/>
    <lineage>
        <taxon>Eukaryota</taxon>
        <taxon>Fungi</taxon>
        <taxon>Dikarya</taxon>
        <taxon>Basidiomycota</taxon>
        <taxon>Pucciniomycotina</taxon>
        <taxon>Pucciniomycetes</taxon>
        <taxon>Pucciniales</taxon>
        <taxon>Coleosporiaceae</taxon>
        <taxon>Cronartium</taxon>
    </lineage>
</organism>
<name>A0A9P6T7V0_9BASI</name>
<feature type="region of interest" description="Disordered" evidence="1">
    <location>
        <begin position="1"/>
        <end position="32"/>
    </location>
</feature>
<gene>
    <name evidence="2" type="ORF">CROQUDRAFT_135556</name>
</gene>
<comment type="caution">
    <text evidence="2">The sequence shown here is derived from an EMBL/GenBank/DDBJ whole genome shotgun (WGS) entry which is preliminary data.</text>
</comment>